<dbReference type="PANTHER" id="PTHR24372">
    <property type="entry name" value="GLYCOPROTEIN HORMONE RECEPTOR"/>
    <property type="match status" value="1"/>
</dbReference>
<dbReference type="Pfam" id="PF00001">
    <property type="entry name" value="7tm_1"/>
    <property type="match status" value="1"/>
</dbReference>
<feature type="domain" description="G-protein coupled receptors family 1 profile" evidence="9">
    <location>
        <begin position="167"/>
        <end position="418"/>
    </location>
</feature>
<dbReference type="PROSITE" id="PS00237">
    <property type="entry name" value="G_PROTEIN_RECEP_F1_1"/>
    <property type="match status" value="1"/>
</dbReference>
<keyword evidence="4" id="KW-0677">Repeat</keyword>
<dbReference type="PRINTS" id="PR00373">
    <property type="entry name" value="GLYCHORMONER"/>
</dbReference>
<feature type="transmembrane region" description="Helical" evidence="8">
    <location>
        <begin position="232"/>
        <end position="253"/>
    </location>
</feature>
<keyword evidence="6 8" id="KW-0472">Membrane</keyword>
<dbReference type="InterPro" id="IPR000276">
    <property type="entry name" value="GPCR_Rhodpsn"/>
</dbReference>
<keyword evidence="5 8" id="KW-1133">Transmembrane helix</keyword>
<dbReference type="FunFam" id="1.20.1070.10:FF:000181">
    <property type="entry name" value="Thyrotropin receptor"/>
    <property type="match status" value="1"/>
</dbReference>
<evidence type="ECO:0000256" key="1">
    <source>
        <dbReference type="ARBA" id="ARBA00004370"/>
    </source>
</evidence>
<reference evidence="10 11" key="1">
    <citation type="journal article" date="2017" name="PLoS Biol.">
        <title>The sea cucumber genome provides insights into morphological evolution and visceral regeneration.</title>
        <authorList>
            <person name="Zhang X."/>
            <person name="Sun L."/>
            <person name="Yuan J."/>
            <person name="Sun Y."/>
            <person name="Gao Y."/>
            <person name="Zhang L."/>
            <person name="Li S."/>
            <person name="Dai H."/>
            <person name="Hamel J.F."/>
            <person name="Liu C."/>
            <person name="Yu Y."/>
            <person name="Liu S."/>
            <person name="Lin W."/>
            <person name="Guo K."/>
            <person name="Jin S."/>
            <person name="Xu P."/>
            <person name="Storey K.B."/>
            <person name="Huan P."/>
            <person name="Zhang T."/>
            <person name="Zhou Y."/>
            <person name="Zhang J."/>
            <person name="Lin C."/>
            <person name="Li X."/>
            <person name="Xing L."/>
            <person name="Huo D."/>
            <person name="Sun M."/>
            <person name="Wang L."/>
            <person name="Mercier A."/>
            <person name="Li F."/>
            <person name="Yang H."/>
            <person name="Xiang J."/>
        </authorList>
    </citation>
    <scope>NUCLEOTIDE SEQUENCE [LARGE SCALE GENOMIC DNA]</scope>
    <source>
        <strain evidence="10">Shaxun</strain>
        <tissue evidence="10">Muscle</tissue>
    </source>
</reference>
<evidence type="ECO:0000256" key="7">
    <source>
        <dbReference type="SAM" id="MobiDB-lite"/>
    </source>
</evidence>
<dbReference type="GO" id="GO:0009755">
    <property type="term" value="P:hormone-mediated signaling pathway"/>
    <property type="evidence" value="ECO:0007669"/>
    <property type="project" value="TreeGrafter"/>
</dbReference>
<evidence type="ECO:0000313" key="11">
    <source>
        <dbReference type="Proteomes" id="UP000230750"/>
    </source>
</evidence>
<feature type="transmembrane region" description="Helical" evidence="8">
    <location>
        <begin position="401"/>
        <end position="421"/>
    </location>
</feature>
<evidence type="ECO:0000313" key="10">
    <source>
        <dbReference type="EMBL" id="PIK52122.1"/>
    </source>
</evidence>
<name>A0A2G8KVX7_STIJA</name>
<keyword evidence="11" id="KW-1185">Reference proteome</keyword>
<comment type="caution">
    <text evidence="10">The sequence shown here is derived from an EMBL/GenBank/DDBJ whole genome shotgun (WGS) entry which is preliminary data.</text>
</comment>
<comment type="subcellular location">
    <subcellularLocation>
        <location evidence="1">Membrane</location>
    </subcellularLocation>
</comment>
<dbReference type="EMBL" id="MRZV01000342">
    <property type="protein sequence ID" value="PIK52122.1"/>
    <property type="molecule type" value="Genomic_DNA"/>
</dbReference>
<accession>A0A2G8KVX7</accession>
<dbReference type="GO" id="GO:0016500">
    <property type="term" value="F:protein-hormone receptor activity"/>
    <property type="evidence" value="ECO:0007669"/>
    <property type="project" value="InterPro"/>
</dbReference>
<evidence type="ECO:0000256" key="8">
    <source>
        <dbReference type="SAM" id="Phobius"/>
    </source>
</evidence>
<keyword evidence="2" id="KW-0433">Leucine-rich repeat</keyword>
<dbReference type="Gene3D" id="1.20.1070.10">
    <property type="entry name" value="Rhodopsin 7-helix transmembrane proteins"/>
    <property type="match status" value="1"/>
</dbReference>
<feature type="compositionally biased region" description="Polar residues" evidence="7">
    <location>
        <begin position="636"/>
        <end position="651"/>
    </location>
</feature>
<evidence type="ECO:0000256" key="4">
    <source>
        <dbReference type="ARBA" id="ARBA00022737"/>
    </source>
</evidence>
<feature type="transmembrane region" description="Helical" evidence="8">
    <location>
        <begin position="367"/>
        <end position="389"/>
    </location>
</feature>
<dbReference type="InterPro" id="IPR002131">
    <property type="entry name" value="Gphrmn_rcpt_fam"/>
</dbReference>
<dbReference type="GO" id="GO:0005886">
    <property type="term" value="C:plasma membrane"/>
    <property type="evidence" value="ECO:0007669"/>
    <property type="project" value="TreeGrafter"/>
</dbReference>
<evidence type="ECO:0000256" key="2">
    <source>
        <dbReference type="ARBA" id="ARBA00022614"/>
    </source>
</evidence>
<keyword evidence="10" id="KW-0675">Receptor</keyword>
<protein>
    <submittedName>
        <fullName evidence="10">Putative lutropin-choriogonadotropic hormone receptor</fullName>
    </submittedName>
</protein>
<dbReference type="CDD" id="cd15136">
    <property type="entry name" value="7tmA_Glyco_hormone_R"/>
    <property type="match status" value="1"/>
</dbReference>
<gene>
    <name evidence="10" type="ORF">BSL78_10969</name>
</gene>
<evidence type="ECO:0000256" key="6">
    <source>
        <dbReference type="ARBA" id="ARBA00023136"/>
    </source>
</evidence>
<feature type="compositionally biased region" description="Polar residues" evidence="7">
    <location>
        <begin position="500"/>
        <end position="523"/>
    </location>
</feature>
<dbReference type="InterPro" id="IPR017452">
    <property type="entry name" value="GPCR_Rhodpsn_7TM"/>
</dbReference>
<feature type="compositionally biased region" description="Basic and acidic residues" evidence="7">
    <location>
        <begin position="604"/>
        <end position="618"/>
    </location>
</feature>
<feature type="region of interest" description="Disordered" evidence="7">
    <location>
        <begin position="594"/>
        <end position="651"/>
    </location>
</feature>
<sequence>MAKDLKIGDPLNVTCPSPSSLPPTPETGTDTNGIIFDDPRYNGYPPEVFDHDGFGKFRDEYDNPFSPDRGPYIDAPAPFHPNDTFAVLTNPPHHKPPINPGGFFDQTIDPAVDHKFVGGSCNDFVPKDYSKVICSPKPDSFNPCSDVMGYSFLRVVVWFIALTALAGNGIVVLVLISQKRKMTVPKFLMCNLAFADLCMGIYLLLTAAVDLHTLGEYMNYTFRWQYGAGCKVAGFISMFSSELSVFTLTVITIERWYTIIYAIDLNKRIRLRLASRIMVGGWLFSILVAMLPLIGIGNYGTTSMCLPFYVKDNTTNPGNVIYVTSILMINALAFLIICACYVKMYVTVRNPNMVMKRKDSKVAKRMAILVFTDFACWAPIAIFGIAGAFGRYFLTTDQSKILIVLFYPINSCANPFLYAIFTKSFRRDLFMLLAKHGMCERRAMKYRPTVTSGPRSMSQINSSTMVRDNIKLGGFHRDSSASVITGVTDSRASVVSMPTLNGSPHHTYQKSTNQNPISMSPLVTNHARKSDNGRQEIPDSETSANEKLLPVQTVGHESLEPVPEEIIGESKENAEINEIHVYDTDECRENSKLVENSLGSRDASPQERAEKRWRRADSGIHSIPSPSDEDDEDENNFTVERQNNTNYETVF</sequence>
<dbReference type="PANTHER" id="PTHR24372:SF74">
    <property type="entry name" value="LP13728P"/>
    <property type="match status" value="1"/>
</dbReference>
<dbReference type="GO" id="GO:0007189">
    <property type="term" value="P:adenylate cyclase-activating G protein-coupled receptor signaling pathway"/>
    <property type="evidence" value="ECO:0007669"/>
    <property type="project" value="TreeGrafter"/>
</dbReference>
<feature type="transmembrane region" description="Helical" evidence="8">
    <location>
        <begin position="273"/>
        <end position="300"/>
    </location>
</feature>
<dbReference type="OrthoDB" id="5981530at2759"/>
<dbReference type="STRING" id="307972.A0A2G8KVX7"/>
<feature type="compositionally biased region" description="Basic and acidic residues" evidence="7">
    <location>
        <begin position="528"/>
        <end position="537"/>
    </location>
</feature>
<evidence type="ECO:0000256" key="3">
    <source>
        <dbReference type="ARBA" id="ARBA00022692"/>
    </source>
</evidence>
<keyword evidence="3 8" id="KW-0812">Transmembrane</keyword>
<proteinExistence type="predicted"/>
<evidence type="ECO:0000256" key="5">
    <source>
        <dbReference type="ARBA" id="ARBA00022989"/>
    </source>
</evidence>
<feature type="transmembrane region" description="Helical" evidence="8">
    <location>
        <begin position="155"/>
        <end position="176"/>
    </location>
</feature>
<dbReference type="Proteomes" id="UP000230750">
    <property type="component" value="Unassembled WGS sequence"/>
</dbReference>
<dbReference type="PROSITE" id="PS50262">
    <property type="entry name" value="G_PROTEIN_RECEP_F1_2"/>
    <property type="match status" value="1"/>
</dbReference>
<dbReference type="SUPFAM" id="SSF81321">
    <property type="entry name" value="Family A G protein-coupled receptor-like"/>
    <property type="match status" value="1"/>
</dbReference>
<evidence type="ECO:0000259" key="9">
    <source>
        <dbReference type="PROSITE" id="PS50262"/>
    </source>
</evidence>
<feature type="transmembrane region" description="Helical" evidence="8">
    <location>
        <begin position="320"/>
        <end position="346"/>
    </location>
</feature>
<feature type="transmembrane region" description="Helical" evidence="8">
    <location>
        <begin position="188"/>
        <end position="212"/>
    </location>
</feature>
<feature type="region of interest" description="Disordered" evidence="7">
    <location>
        <begin position="500"/>
        <end position="559"/>
    </location>
</feature>
<organism evidence="10 11">
    <name type="scientific">Stichopus japonicus</name>
    <name type="common">Sea cucumber</name>
    <dbReference type="NCBI Taxonomy" id="307972"/>
    <lineage>
        <taxon>Eukaryota</taxon>
        <taxon>Metazoa</taxon>
        <taxon>Echinodermata</taxon>
        <taxon>Eleutherozoa</taxon>
        <taxon>Echinozoa</taxon>
        <taxon>Holothuroidea</taxon>
        <taxon>Aspidochirotacea</taxon>
        <taxon>Aspidochirotida</taxon>
        <taxon>Stichopodidae</taxon>
        <taxon>Apostichopus</taxon>
    </lineage>
</organism>
<dbReference type="GO" id="GO:0008528">
    <property type="term" value="F:G protein-coupled peptide receptor activity"/>
    <property type="evidence" value="ECO:0007669"/>
    <property type="project" value="TreeGrafter"/>
</dbReference>
<feature type="region of interest" description="Disordered" evidence="7">
    <location>
        <begin position="1"/>
        <end position="30"/>
    </location>
</feature>
<dbReference type="AlphaFoldDB" id="A0A2G8KVX7"/>
<dbReference type="PRINTS" id="PR00237">
    <property type="entry name" value="GPCRRHODOPSN"/>
</dbReference>